<feature type="domain" description="Fibronectin type-III" evidence="3">
    <location>
        <begin position="118"/>
        <end position="218"/>
    </location>
</feature>
<keyword evidence="2" id="KW-0732">Signal</keyword>
<dbReference type="PANTHER" id="PTHR13817">
    <property type="entry name" value="TITIN"/>
    <property type="match status" value="1"/>
</dbReference>
<feature type="domain" description="Fibronectin type-III" evidence="3">
    <location>
        <begin position="307"/>
        <end position="406"/>
    </location>
</feature>
<dbReference type="PANTHER" id="PTHR13817:SF166">
    <property type="entry name" value="NEURONAL IGCAM-RELATED"/>
    <property type="match status" value="1"/>
</dbReference>
<organism evidence="5 6">
    <name type="scientific">Thermoclostridium stercorarium subsp. thermolacticum DSM 2910</name>
    <dbReference type="NCBI Taxonomy" id="1121336"/>
    <lineage>
        <taxon>Bacteria</taxon>
        <taxon>Bacillati</taxon>
        <taxon>Bacillota</taxon>
        <taxon>Clostridia</taxon>
        <taxon>Eubacteriales</taxon>
        <taxon>Oscillospiraceae</taxon>
        <taxon>Thermoclostridium</taxon>
    </lineage>
</organism>
<accession>A0A1B1YA15</accession>
<feature type="chain" id="PRO_5008532640" evidence="2">
    <location>
        <begin position="26"/>
        <end position="955"/>
    </location>
</feature>
<keyword evidence="1" id="KW-0677">Repeat</keyword>
<gene>
    <name evidence="5" type="ORF">CSTERTH_00490</name>
</gene>
<name>A0A1B1YA15_THEST</name>
<dbReference type="InterPro" id="IPR003961">
    <property type="entry name" value="FN3_dom"/>
</dbReference>
<dbReference type="Pfam" id="PF00395">
    <property type="entry name" value="SLH"/>
    <property type="match status" value="3"/>
</dbReference>
<evidence type="ECO:0000256" key="1">
    <source>
        <dbReference type="ARBA" id="ARBA00022737"/>
    </source>
</evidence>
<feature type="domain" description="SLH" evidence="4">
    <location>
        <begin position="834"/>
        <end position="892"/>
    </location>
</feature>
<feature type="domain" description="Fibronectin type-III" evidence="3">
    <location>
        <begin position="680"/>
        <end position="770"/>
    </location>
</feature>
<dbReference type="OrthoDB" id="2051435at2"/>
<proteinExistence type="predicted"/>
<sequence length="955" mass="106713">MKKVIFAIIPIVAVAVLMFSGVSNADTIGTPSYVNAFVYNNSSIKVTWDNNVAGATRFTIQRKTDSGNFVTIATVSANVSSYTDTSISNGHTYVYRVFATKGSELGAPRESYPVEFLYPTGLTVKAISDSEVELKWTYPASNKIPESSFQTVIERRTAGSNTWQTIASVPGSEDSYTDKGLSEATRYYYRIRAVTLASSVYLYSPYSSSGQYVTTFLKAPRNVKAEITSTSSVKISWEDVSSNESGYRIERKTGNGSFVRIGSTKANETTFTDRSVQNGQLYTYRVVPFNASLSGVESEEVIVPFLFPVSFQIKETYSTQLVLSWKYPGDSYISPTNSVVIIERREAGSSKWEEIHTTRPGETEYTDNDLTPGTRYYYRIKARYDGGFTTEYLPSATGVSAYTKLSFETHFYGRAISSTEILLEWSKEAADKNTIVIEKLDEGGNFTTLTTLTNAGSYIDKVSSGSLNVYRMKLRSGSVESEYTPEIYVTAEQLPKVQNLEIKSIVPNRVYLAWEYDRAVESGFEIWRMAKSEGIWKHIGNVGSGMYVYSDENITDGETYTYQVRAVKNNTIFSEFAATGPIRISFEKGAGNLEVSLIDGLLYLGWDDFSETEDNYVVEYKTSMNDAWIILEKLPKNVTMYKFVPARDVDYIIRVRAETKEPATETYTNEVFYTTKIPAAPNLLNPTIVGSERVVLTWSDLSDNEDEFRIYRKGNAGDGFELVGRVDRDVIVFSDNTVEPNRSYTYIVKSKNAAGESFPSNEITVRTQPVTVYNDISSGFAWAADAINTLTSMGVIHGDGKGNFNPSGKITRAEFIKMLVTTLALPETSVGSFRDVTPNDWFHRYVMTAYRYKIIEPDENGMFHPYDPITREDIVYYSSRALKTAGLNLIQPPLYILYQFKDYDEIASYAQSAFAQLYSAGIVGGIGGNKLGPKNTANRAEAATIVYRITKALER</sequence>
<dbReference type="InterPro" id="IPR036116">
    <property type="entry name" value="FN3_sf"/>
</dbReference>
<dbReference type="AlphaFoldDB" id="A0A1B1YA15"/>
<feature type="domain" description="SLH" evidence="4">
    <location>
        <begin position="897"/>
        <end position="955"/>
    </location>
</feature>
<evidence type="ECO:0000259" key="3">
    <source>
        <dbReference type="PROSITE" id="PS50853"/>
    </source>
</evidence>
<feature type="signal peptide" evidence="2">
    <location>
        <begin position="1"/>
        <end position="25"/>
    </location>
</feature>
<dbReference type="CDD" id="cd00063">
    <property type="entry name" value="FN3"/>
    <property type="match status" value="6"/>
</dbReference>
<evidence type="ECO:0000313" key="6">
    <source>
        <dbReference type="Proteomes" id="UP000092971"/>
    </source>
</evidence>
<protein>
    <submittedName>
        <fullName evidence="5">S-layer protein</fullName>
    </submittedName>
</protein>
<dbReference type="PROSITE" id="PS51272">
    <property type="entry name" value="SLH"/>
    <property type="match status" value="3"/>
</dbReference>
<dbReference type="SMART" id="SM00060">
    <property type="entry name" value="FN3"/>
    <property type="match status" value="7"/>
</dbReference>
<dbReference type="Proteomes" id="UP000092971">
    <property type="component" value="Chromosome"/>
</dbReference>
<dbReference type="Pfam" id="PF00041">
    <property type="entry name" value="fn3"/>
    <property type="match status" value="3"/>
</dbReference>
<dbReference type="InterPro" id="IPR001119">
    <property type="entry name" value="SLH_dom"/>
</dbReference>
<dbReference type="InterPro" id="IPR050964">
    <property type="entry name" value="Striated_Muscle_Regulatory"/>
</dbReference>
<reference evidence="5 6" key="1">
    <citation type="submission" date="2016-02" db="EMBL/GenBank/DDBJ databases">
        <title>Comparison of Clostridium stercorarium subspecies using comparative genomics and transcriptomics.</title>
        <authorList>
            <person name="Schellenberg J."/>
            <person name="Thallinger G."/>
            <person name="Levin D.B."/>
            <person name="Zhang X."/>
            <person name="Alvare G."/>
            <person name="Fristensky B."/>
            <person name="Sparling R."/>
        </authorList>
    </citation>
    <scope>NUCLEOTIDE SEQUENCE [LARGE SCALE GENOMIC DNA]</scope>
    <source>
        <strain evidence="5 6">DSM 2910</strain>
    </source>
</reference>
<dbReference type="InterPro" id="IPR013783">
    <property type="entry name" value="Ig-like_fold"/>
</dbReference>
<evidence type="ECO:0000256" key="2">
    <source>
        <dbReference type="SAM" id="SignalP"/>
    </source>
</evidence>
<dbReference type="EMBL" id="CP014672">
    <property type="protein sequence ID" value="ANW97620.1"/>
    <property type="molecule type" value="Genomic_DNA"/>
</dbReference>
<dbReference type="RefSeq" id="WP_054632748.1">
    <property type="nucleotide sequence ID" value="NZ_CP014672.1"/>
</dbReference>
<feature type="domain" description="Fibronectin type-III" evidence="3">
    <location>
        <begin position="219"/>
        <end position="306"/>
    </location>
</feature>
<dbReference type="PROSITE" id="PS50853">
    <property type="entry name" value="FN3"/>
    <property type="match status" value="4"/>
</dbReference>
<evidence type="ECO:0000313" key="5">
    <source>
        <dbReference type="EMBL" id="ANW97620.1"/>
    </source>
</evidence>
<evidence type="ECO:0000259" key="4">
    <source>
        <dbReference type="PROSITE" id="PS51272"/>
    </source>
</evidence>
<feature type="domain" description="SLH" evidence="4">
    <location>
        <begin position="770"/>
        <end position="833"/>
    </location>
</feature>
<dbReference type="SUPFAM" id="SSF49265">
    <property type="entry name" value="Fibronectin type III"/>
    <property type="match status" value="4"/>
</dbReference>
<dbReference type="Gene3D" id="2.60.40.10">
    <property type="entry name" value="Immunoglobulins"/>
    <property type="match status" value="6"/>
</dbReference>